<keyword evidence="2" id="KW-1185">Reference proteome</keyword>
<accession>A0A4Y2NKS5</accession>
<sequence>MAFLISRSFEFESFAPNLTGYDRFLLPVFQKFHFGRAVSLTSELAPYPVALFDEPGTRKTKSSLLDSFSSIDIHPDSGTENCVMDGGFLLHQVVTSLYFVQLRIALSPRLKQGKDPKRR</sequence>
<proteinExistence type="predicted"/>
<dbReference type="EMBL" id="BGPR01009455">
    <property type="protein sequence ID" value="GBN40095.1"/>
    <property type="molecule type" value="Genomic_DNA"/>
</dbReference>
<dbReference type="AlphaFoldDB" id="A0A4Y2NKS5"/>
<organism evidence="1 2">
    <name type="scientific">Araneus ventricosus</name>
    <name type="common">Orbweaver spider</name>
    <name type="synonym">Epeira ventricosa</name>
    <dbReference type="NCBI Taxonomy" id="182803"/>
    <lineage>
        <taxon>Eukaryota</taxon>
        <taxon>Metazoa</taxon>
        <taxon>Ecdysozoa</taxon>
        <taxon>Arthropoda</taxon>
        <taxon>Chelicerata</taxon>
        <taxon>Arachnida</taxon>
        <taxon>Araneae</taxon>
        <taxon>Araneomorphae</taxon>
        <taxon>Entelegynae</taxon>
        <taxon>Araneoidea</taxon>
        <taxon>Araneidae</taxon>
        <taxon>Araneus</taxon>
    </lineage>
</organism>
<comment type="caution">
    <text evidence="1">The sequence shown here is derived from an EMBL/GenBank/DDBJ whole genome shotgun (WGS) entry which is preliminary data.</text>
</comment>
<protein>
    <submittedName>
        <fullName evidence="1">Uncharacterized protein</fullName>
    </submittedName>
</protein>
<dbReference type="Proteomes" id="UP000499080">
    <property type="component" value="Unassembled WGS sequence"/>
</dbReference>
<gene>
    <name evidence="1" type="ORF">AVEN_217728_1</name>
</gene>
<reference evidence="1 2" key="1">
    <citation type="journal article" date="2019" name="Sci. Rep.">
        <title>Orb-weaving spider Araneus ventricosus genome elucidates the spidroin gene catalogue.</title>
        <authorList>
            <person name="Kono N."/>
            <person name="Nakamura H."/>
            <person name="Ohtoshi R."/>
            <person name="Moran D.A.P."/>
            <person name="Shinohara A."/>
            <person name="Yoshida Y."/>
            <person name="Fujiwara M."/>
            <person name="Mori M."/>
            <person name="Tomita M."/>
            <person name="Arakawa K."/>
        </authorList>
    </citation>
    <scope>NUCLEOTIDE SEQUENCE [LARGE SCALE GENOMIC DNA]</scope>
</reference>
<evidence type="ECO:0000313" key="1">
    <source>
        <dbReference type="EMBL" id="GBN40095.1"/>
    </source>
</evidence>
<name>A0A4Y2NKS5_ARAVE</name>
<evidence type="ECO:0000313" key="2">
    <source>
        <dbReference type="Proteomes" id="UP000499080"/>
    </source>
</evidence>